<evidence type="ECO:0000256" key="1">
    <source>
        <dbReference type="SAM" id="Phobius"/>
    </source>
</evidence>
<gene>
    <name evidence="2" type="ORF">VP01_5643g1</name>
</gene>
<reference evidence="2 3" key="1">
    <citation type="submission" date="2015-08" db="EMBL/GenBank/DDBJ databases">
        <title>Next Generation Sequencing and Analysis of the Genome of Puccinia sorghi L Schw, the Causal Agent of Maize Common Rust.</title>
        <authorList>
            <person name="Rochi L."/>
            <person name="Burguener G."/>
            <person name="Darino M."/>
            <person name="Turjanski A."/>
            <person name="Kreff E."/>
            <person name="Dieguez M.J."/>
            <person name="Sacco F."/>
        </authorList>
    </citation>
    <scope>NUCLEOTIDE SEQUENCE [LARGE SCALE GENOMIC DNA]</scope>
    <source>
        <strain evidence="2 3">RO10H11247</strain>
    </source>
</reference>
<feature type="transmembrane region" description="Helical" evidence="1">
    <location>
        <begin position="21"/>
        <end position="40"/>
    </location>
</feature>
<keyword evidence="1" id="KW-0472">Membrane</keyword>
<accession>A0A0L6UIW5</accession>
<protein>
    <recommendedName>
        <fullName evidence="4">OTU domain-containing protein</fullName>
    </recommendedName>
</protein>
<dbReference type="Proteomes" id="UP000037035">
    <property type="component" value="Unassembled WGS sequence"/>
</dbReference>
<feature type="non-terminal residue" evidence="2">
    <location>
        <position position="202"/>
    </location>
</feature>
<dbReference type="AlphaFoldDB" id="A0A0L6UIW5"/>
<evidence type="ECO:0000313" key="2">
    <source>
        <dbReference type="EMBL" id="KNZ48476.1"/>
    </source>
</evidence>
<keyword evidence="1" id="KW-1133">Transmembrane helix</keyword>
<keyword evidence="3" id="KW-1185">Reference proteome</keyword>
<name>A0A0L6UIW5_9BASI</name>
<proteinExistence type="predicted"/>
<keyword evidence="1" id="KW-0812">Transmembrane</keyword>
<dbReference type="CDD" id="cd22744">
    <property type="entry name" value="OTU"/>
    <property type="match status" value="1"/>
</dbReference>
<organism evidence="2 3">
    <name type="scientific">Puccinia sorghi</name>
    <dbReference type="NCBI Taxonomy" id="27349"/>
    <lineage>
        <taxon>Eukaryota</taxon>
        <taxon>Fungi</taxon>
        <taxon>Dikarya</taxon>
        <taxon>Basidiomycota</taxon>
        <taxon>Pucciniomycotina</taxon>
        <taxon>Pucciniomycetes</taxon>
        <taxon>Pucciniales</taxon>
        <taxon>Pucciniaceae</taxon>
        <taxon>Puccinia</taxon>
    </lineage>
</organism>
<dbReference type="EMBL" id="LAVV01010878">
    <property type="protein sequence ID" value="KNZ48476.1"/>
    <property type="molecule type" value="Genomic_DNA"/>
</dbReference>
<sequence>MTTKKIRRSFLKVARMEKNQGKFPLFSFIFIQNILIITYFEHFHSIFNPDGNGNCGFSCIAVALEHGKSGWFWVWLELANEMGENLGVYSKLIIGNTKLKNISQFKVSRIKNKIPPSKWLINMDHFQAITNAFHRSVVLLSLEEYLSFIPNSLLFKNKKKIGSHLINAYHWQSLGLGAFEGNQIIKANSSHNSPGDNSWHLV</sequence>
<evidence type="ECO:0000313" key="3">
    <source>
        <dbReference type="Proteomes" id="UP000037035"/>
    </source>
</evidence>
<dbReference type="VEuPathDB" id="FungiDB:VP01_5643g1"/>
<dbReference type="OrthoDB" id="2379842at2759"/>
<evidence type="ECO:0008006" key="4">
    <source>
        <dbReference type="Google" id="ProtNLM"/>
    </source>
</evidence>
<comment type="caution">
    <text evidence="2">The sequence shown here is derived from an EMBL/GenBank/DDBJ whole genome shotgun (WGS) entry which is preliminary data.</text>
</comment>